<comment type="caution">
    <text evidence="2">The sequence shown here is derived from an EMBL/GenBank/DDBJ whole genome shotgun (WGS) entry which is preliminary data.</text>
</comment>
<organism evidence="2 3">
    <name type="scientific">Spongiibacter pelagi</name>
    <dbReference type="NCBI Taxonomy" id="2760804"/>
    <lineage>
        <taxon>Bacteria</taxon>
        <taxon>Pseudomonadati</taxon>
        <taxon>Pseudomonadota</taxon>
        <taxon>Gammaproteobacteria</taxon>
        <taxon>Cellvibrionales</taxon>
        <taxon>Spongiibacteraceae</taxon>
        <taxon>Spongiibacter</taxon>
    </lineage>
</organism>
<dbReference type="Proteomes" id="UP000610558">
    <property type="component" value="Unassembled WGS sequence"/>
</dbReference>
<evidence type="ECO:0000313" key="2">
    <source>
        <dbReference type="EMBL" id="MBD2860099.1"/>
    </source>
</evidence>
<gene>
    <name evidence="2" type="ORF">IB286_13925</name>
</gene>
<keyword evidence="1" id="KW-0732">Signal</keyword>
<sequence length="163" mass="18195">MKKTLSMALLVTATSLATAEPIKLAEELASSHTSMQAFEIGSTFGINGFHGPYDGEIPAIPCSYSQQDGCVNYSEIDHSQEFQSAYTNQAVENFIYYTAYRNVMAGFAMAPELAVFKSWVEQYDLANFIRAEVHLLKTHKKEITLMSYSTTHQNILNAVKEAY</sequence>
<feature type="signal peptide" evidence="1">
    <location>
        <begin position="1"/>
        <end position="19"/>
    </location>
</feature>
<evidence type="ECO:0000313" key="3">
    <source>
        <dbReference type="Proteomes" id="UP000610558"/>
    </source>
</evidence>
<reference evidence="2" key="1">
    <citation type="submission" date="2020-09" db="EMBL/GenBank/DDBJ databases">
        <authorList>
            <person name="Yoon J.-W."/>
        </authorList>
    </citation>
    <scope>NUCLEOTIDE SEQUENCE</scope>
    <source>
        <strain evidence="2">KMU-158</strain>
    </source>
</reference>
<evidence type="ECO:0000256" key="1">
    <source>
        <dbReference type="SAM" id="SignalP"/>
    </source>
</evidence>
<dbReference type="EMBL" id="JACXLD010000011">
    <property type="protein sequence ID" value="MBD2860099.1"/>
    <property type="molecule type" value="Genomic_DNA"/>
</dbReference>
<dbReference type="RefSeq" id="WP_190766561.1">
    <property type="nucleotide sequence ID" value="NZ_JACXLD010000011.1"/>
</dbReference>
<keyword evidence="3" id="KW-1185">Reference proteome</keyword>
<feature type="chain" id="PRO_5037135838" evidence="1">
    <location>
        <begin position="20"/>
        <end position="163"/>
    </location>
</feature>
<proteinExistence type="predicted"/>
<accession>A0A927C2I4</accession>
<name>A0A927C2I4_9GAMM</name>
<protein>
    <submittedName>
        <fullName evidence="2">Uncharacterized protein</fullName>
    </submittedName>
</protein>
<dbReference type="AlphaFoldDB" id="A0A927C2I4"/>